<dbReference type="Gene3D" id="3.90.470.20">
    <property type="entry name" value="4'-phosphopantetheinyl transferase domain"/>
    <property type="match status" value="1"/>
</dbReference>
<organism evidence="14 15">
    <name type="scientific">Bartonella pachyuromydis</name>
    <dbReference type="NCBI Taxonomy" id="931097"/>
    <lineage>
        <taxon>Bacteria</taxon>
        <taxon>Pseudomonadati</taxon>
        <taxon>Pseudomonadota</taxon>
        <taxon>Alphaproteobacteria</taxon>
        <taxon>Hyphomicrobiales</taxon>
        <taxon>Bartonellaceae</taxon>
        <taxon>Bartonella</taxon>
    </lineage>
</organism>
<evidence type="ECO:0000256" key="8">
    <source>
        <dbReference type="ARBA" id="ARBA00029894"/>
    </source>
</evidence>
<evidence type="ECO:0000256" key="6">
    <source>
        <dbReference type="ARBA" id="ARBA00022679"/>
    </source>
</evidence>
<dbReference type="InterPro" id="IPR037143">
    <property type="entry name" value="4-PPantetheinyl_Trfase_dom_sf"/>
</dbReference>
<gene>
    <name evidence="14" type="ORF">GCM10023262_14870</name>
</gene>
<comment type="caution">
    <text evidence="14">The sequence shown here is derived from an EMBL/GenBank/DDBJ whole genome shotgun (WGS) entry which is preliminary data.</text>
</comment>
<evidence type="ECO:0000256" key="4">
    <source>
        <dbReference type="ARBA" id="ARBA00011503"/>
    </source>
</evidence>
<evidence type="ECO:0000256" key="10">
    <source>
        <dbReference type="ARBA" id="ARBA00049176"/>
    </source>
</evidence>
<evidence type="ECO:0000256" key="11">
    <source>
        <dbReference type="ARBA" id="ARBA00049191"/>
    </source>
</evidence>
<evidence type="ECO:0000256" key="7">
    <source>
        <dbReference type="ARBA" id="ARBA00023191"/>
    </source>
</evidence>
<evidence type="ECO:0000259" key="13">
    <source>
        <dbReference type="Pfam" id="PF17837"/>
    </source>
</evidence>
<comment type="subunit">
    <text evidence="4">EntB, EntD, EntE, and EntF form a multienzyme complex called enterobactin synthase.</text>
</comment>
<keyword evidence="15" id="KW-1185">Reference proteome</keyword>
<evidence type="ECO:0000313" key="15">
    <source>
        <dbReference type="Proteomes" id="UP001501699"/>
    </source>
</evidence>
<evidence type="ECO:0000259" key="12">
    <source>
        <dbReference type="Pfam" id="PF01648"/>
    </source>
</evidence>
<dbReference type="InterPro" id="IPR003542">
    <property type="entry name" value="Enbac_synth_compD-like"/>
</dbReference>
<protein>
    <recommendedName>
        <fullName evidence="5">Enterobactin synthase component D</fullName>
    </recommendedName>
    <alternativeName>
        <fullName evidence="8">4'-phosphopantetheinyl transferase EntD</fullName>
    </alternativeName>
    <alternativeName>
        <fullName evidence="9">Enterochelin synthase D</fullName>
    </alternativeName>
</protein>
<accession>A0ABP8VLA3</accession>
<evidence type="ECO:0000256" key="2">
    <source>
        <dbReference type="ARBA" id="ARBA00004993"/>
    </source>
</evidence>
<dbReference type="InterPro" id="IPR008278">
    <property type="entry name" value="4-PPantetheinyl_Trfase_dom"/>
</dbReference>
<dbReference type="PRINTS" id="PR01399">
    <property type="entry name" value="ENTSNTHTASED"/>
</dbReference>
<evidence type="ECO:0000256" key="9">
    <source>
        <dbReference type="ARBA" id="ARBA00031996"/>
    </source>
</evidence>
<comment type="catalytic activity">
    <reaction evidence="10">
        <text>apo-[aryl-carrier protein] + CoA = holo-[aryl-carrier protein] + adenosine 3',5'-bisphosphate + H(+)</text>
        <dbReference type="Rhea" id="RHEA:48404"/>
        <dbReference type="Rhea" id="RHEA-COMP:15903"/>
        <dbReference type="Rhea" id="RHEA-COMP:17557"/>
        <dbReference type="ChEBI" id="CHEBI:15378"/>
        <dbReference type="ChEBI" id="CHEBI:29999"/>
        <dbReference type="ChEBI" id="CHEBI:57287"/>
        <dbReference type="ChEBI" id="CHEBI:58343"/>
        <dbReference type="ChEBI" id="CHEBI:64479"/>
    </reaction>
</comment>
<feature type="domain" description="4'-phosphopantetheinyl transferase" evidence="12">
    <location>
        <begin position="119"/>
        <end position="179"/>
    </location>
</feature>
<evidence type="ECO:0000313" key="14">
    <source>
        <dbReference type="EMBL" id="GAA4666712.1"/>
    </source>
</evidence>
<dbReference type="EMBL" id="BAABJA010000015">
    <property type="protein sequence ID" value="GAA4666712.1"/>
    <property type="molecule type" value="Genomic_DNA"/>
</dbReference>
<comment type="similarity">
    <text evidence="3">Belongs to the P-Pant transferase superfamily. EntD family.</text>
</comment>
<sequence>MNWFLQTPLYKSCLIETRFASLNSKIKLWHATFQSSYISQLSPVMEMAIKQANLQYTSNKRKAEFIAGRQLMMQAFDTKLPFKKLRSGAPQIPAGYNASLSHSRNNIALLLGPDQFFYGVDIEFILSTLAFQAVLSRRSTKKEFIWLCKLPVGQQLAAATLLFSAKEALYKLLYDKIELGNFYKNLSLESISCDGFIRFKQTIQKYPVDNLVVQYKWLKDSILTWAIFPR</sequence>
<keyword evidence="7" id="KW-0259">Enterobactin biosynthesis</keyword>
<evidence type="ECO:0000256" key="3">
    <source>
        <dbReference type="ARBA" id="ARBA00008342"/>
    </source>
</evidence>
<dbReference type="InterPro" id="IPR041354">
    <property type="entry name" value="4PPT_N"/>
</dbReference>
<dbReference type="SUPFAM" id="SSF56214">
    <property type="entry name" value="4'-phosphopantetheinyl transferase"/>
    <property type="match status" value="1"/>
</dbReference>
<dbReference type="Pfam" id="PF01648">
    <property type="entry name" value="ACPS"/>
    <property type="match status" value="1"/>
</dbReference>
<comment type="pathway">
    <text evidence="2">Siderophore biosynthesis; enterobactin biosynthesis.</text>
</comment>
<name>A0ABP8VLA3_9HYPH</name>
<keyword evidence="6" id="KW-0808">Transferase</keyword>
<dbReference type="Pfam" id="PF17837">
    <property type="entry name" value="4PPT_N"/>
    <property type="match status" value="1"/>
</dbReference>
<reference evidence="15" key="1">
    <citation type="journal article" date="2019" name="Int. J. Syst. Evol. Microbiol.">
        <title>The Global Catalogue of Microorganisms (GCM) 10K type strain sequencing project: providing services to taxonomists for standard genome sequencing and annotation.</title>
        <authorList>
            <consortium name="The Broad Institute Genomics Platform"/>
            <consortium name="The Broad Institute Genome Sequencing Center for Infectious Disease"/>
            <person name="Wu L."/>
            <person name="Ma J."/>
        </authorList>
    </citation>
    <scope>NUCLEOTIDE SEQUENCE [LARGE SCALE GENOMIC DNA]</scope>
    <source>
        <strain evidence="15">JCM 17714</strain>
    </source>
</reference>
<comment type="function">
    <text evidence="1">Involved in the biosynthesis of the siderophore enterobactin (enterochelin), which is a macrocyclic trimeric lactone of N-(2,3-dihydroxybenzoyl)-serine. The serine trilactone serves as a scaffolding for the three catechol functionalities that provide hexadentate coordination for the tightly ligated iron(2+) atoms. Plays an essential role in the assembly of the enterobactin by catalyzing the transfer of the 4'-phosphopantetheine (Ppant) moiety from coenzyme A to the apo-domains of both EntB (ArCP domain) and EntF (PCP domain) to yield their holo-forms which make them competent for the activation of 2,3-dihydroxybenzoate (DHB) and L-serine, respectively.</text>
</comment>
<dbReference type="Proteomes" id="UP001501699">
    <property type="component" value="Unassembled WGS sequence"/>
</dbReference>
<proteinExistence type="inferred from homology"/>
<evidence type="ECO:0000256" key="5">
    <source>
        <dbReference type="ARBA" id="ARBA00019087"/>
    </source>
</evidence>
<dbReference type="PANTHER" id="PTHR38096:SF1">
    <property type="entry name" value="ENTEROBACTIN SYNTHASE COMPONENT D"/>
    <property type="match status" value="1"/>
</dbReference>
<comment type="catalytic activity">
    <reaction evidence="11">
        <text>apo-[peptidyl-carrier protein] + CoA = holo-[peptidyl-carrier protein] + adenosine 3',5'-bisphosphate + H(+)</text>
        <dbReference type="Rhea" id="RHEA:46228"/>
        <dbReference type="Rhea" id="RHEA-COMP:11479"/>
        <dbReference type="Rhea" id="RHEA-COMP:11480"/>
        <dbReference type="ChEBI" id="CHEBI:15378"/>
        <dbReference type="ChEBI" id="CHEBI:29999"/>
        <dbReference type="ChEBI" id="CHEBI:57287"/>
        <dbReference type="ChEBI" id="CHEBI:58343"/>
        <dbReference type="ChEBI" id="CHEBI:64479"/>
    </reaction>
</comment>
<feature type="domain" description="4'-phosphopantetheinyl transferase N-terminal" evidence="13">
    <location>
        <begin position="54"/>
        <end position="106"/>
    </location>
</feature>
<dbReference type="PANTHER" id="PTHR38096">
    <property type="entry name" value="ENTEROBACTIN SYNTHASE COMPONENT D"/>
    <property type="match status" value="1"/>
</dbReference>
<evidence type="ECO:0000256" key="1">
    <source>
        <dbReference type="ARBA" id="ARBA00003937"/>
    </source>
</evidence>
<dbReference type="RefSeq" id="WP_345119490.1">
    <property type="nucleotide sequence ID" value="NZ_BAABJA010000015.1"/>
</dbReference>